<keyword evidence="1" id="KW-0732">Signal</keyword>
<accession>A0ABR4FRB3</accession>
<dbReference type="Proteomes" id="UP001610563">
    <property type="component" value="Unassembled WGS sequence"/>
</dbReference>
<dbReference type="EMBL" id="JBFTWV010000133">
    <property type="protein sequence ID" value="KAL2785796.1"/>
    <property type="molecule type" value="Genomic_DNA"/>
</dbReference>
<evidence type="ECO:0000313" key="3">
    <source>
        <dbReference type="Proteomes" id="UP001610563"/>
    </source>
</evidence>
<evidence type="ECO:0000313" key="2">
    <source>
        <dbReference type="EMBL" id="KAL2785796.1"/>
    </source>
</evidence>
<feature type="signal peptide" evidence="1">
    <location>
        <begin position="1"/>
        <end position="34"/>
    </location>
</feature>
<gene>
    <name evidence="2" type="ORF">BJX66DRAFT_49554</name>
</gene>
<evidence type="ECO:0008006" key="4">
    <source>
        <dbReference type="Google" id="ProtNLM"/>
    </source>
</evidence>
<sequence length="76" mass="8889">MTDNALPMQGINPQPTHFGLRTLVLLFLTRWANCQDISVYSECQTRHLSVPIRCHMRWKIMFGFVCIFSCSSVRKR</sequence>
<proteinExistence type="predicted"/>
<name>A0ABR4FRB3_9EURO</name>
<keyword evidence="3" id="KW-1185">Reference proteome</keyword>
<organism evidence="2 3">
    <name type="scientific">Aspergillus keveii</name>
    <dbReference type="NCBI Taxonomy" id="714993"/>
    <lineage>
        <taxon>Eukaryota</taxon>
        <taxon>Fungi</taxon>
        <taxon>Dikarya</taxon>
        <taxon>Ascomycota</taxon>
        <taxon>Pezizomycotina</taxon>
        <taxon>Eurotiomycetes</taxon>
        <taxon>Eurotiomycetidae</taxon>
        <taxon>Eurotiales</taxon>
        <taxon>Aspergillaceae</taxon>
        <taxon>Aspergillus</taxon>
        <taxon>Aspergillus subgen. Nidulantes</taxon>
    </lineage>
</organism>
<reference evidence="2 3" key="1">
    <citation type="submission" date="2024-07" db="EMBL/GenBank/DDBJ databases">
        <title>Section-level genome sequencing and comparative genomics of Aspergillus sections Usti and Cavernicolus.</title>
        <authorList>
            <consortium name="Lawrence Berkeley National Laboratory"/>
            <person name="Nybo J.L."/>
            <person name="Vesth T.C."/>
            <person name="Theobald S."/>
            <person name="Frisvad J.C."/>
            <person name="Larsen T.O."/>
            <person name="Kjaerboelling I."/>
            <person name="Rothschild-Mancinelli K."/>
            <person name="Lyhne E.K."/>
            <person name="Kogle M.E."/>
            <person name="Barry K."/>
            <person name="Clum A."/>
            <person name="Na H."/>
            <person name="Ledsgaard L."/>
            <person name="Lin J."/>
            <person name="Lipzen A."/>
            <person name="Kuo A."/>
            <person name="Riley R."/>
            <person name="Mondo S."/>
            <person name="Labutti K."/>
            <person name="Haridas S."/>
            <person name="Pangalinan J."/>
            <person name="Salamov A.A."/>
            <person name="Simmons B.A."/>
            <person name="Magnuson J.K."/>
            <person name="Chen J."/>
            <person name="Drula E."/>
            <person name="Henrissat B."/>
            <person name="Wiebenga A."/>
            <person name="Lubbers R.J."/>
            <person name="Gomes A.C."/>
            <person name="Makela M.R."/>
            <person name="Stajich J."/>
            <person name="Grigoriev I.V."/>
            <person name="Mortensen U.H."/>
            <person name="De Vries R.P."/>
            <person name="Baker S.E."/>
            <person name="Andersen M.R."/>
        </authorList>
    </citation>
    <scope>NUCLEOTIDE SEQUENCE [LARGE SCALE GENOMIC DNA]</scope>
    <source>
        <strain evidence="2 3">CBS 209.92</strain>
    </source>
</reference>
<evidence type="ECO:0000256" key="1">
    <source>
        <dbReference type="SAM" id="SignalP"/>
    </source>
</evidence>
<protein>
    <recommendedName>
        <fullName evidence="4">Secreted protein</fullName>
    </recommendedName>
</protein>
<comment type="caution">
    <text evidence="2">The sequence shown here is derived from an EMBL/GenBank/DDBJ whole genome shotgun (WGS) entry which is preliminary data.</text>
</comment>
<feature type="chain" id="PRO_5045916653" description="Secreted protein" evidence="1">
    <location>
        <begin position="35"/>
        <end position="76"/>
    </location>
</feature>